<organism evidence="1 2">
    <name type="scientific">Podospora aff. communis PSN243</name>
    <dbReference type="NCBI Taxonomy" id="3040156"/>
    <lineage>
        <taxon>Eukaryota</taxon>
        <taxon>Fungi</taxon>
        <taxon>Dikarya</taxon>
        <taxon>Ascomycota</taxon>
        <taxon>Pezizomycotina</taxon>
        <taxon>Sordariomycetes</taxon>
        <taxon>Sordariomycetidae</taxon>
        <taxon>Sordariales</taxon>
        <taxon>Podosporaceae</taxon>
        <taxon>Podospora</taxon>
    </lineage>
</organism>
<keyword evidence="2" id="KW-1185">Reference proteome</keyword>
<name>A0AAV9GNK6_9PEZI</name>
<proteinExistence type="predicted"/>
<dbReference type="Proteomes" id="UP001321760">
    <property type="component" value="Unassembled WGS sequence"/>
</dbReference>
<accession>A0AAV9GNK6</accession>
<comment type="caution">
    <text evidence="1">The sequence shown here is derived from an EMBL/GenBank/DDBJ whole genome shotgun (WGS) entry which is preliminary data.</text>
</comment>
<dbReference type="AlphaFoldDB" id="A0AAV9GNK6"/>
<evidence type="ECO:0000313" key="1">
    <source>
        <dbReference type="EMBL" id="KAK4448918.1"/>
    </source>
</evidence>
<reference evidence="1" key="2">
    <citation type="submission" date="2023-05" db="EMBL/GenBank/DDBJ databases">
        <authorList>
            <consortium name="Lawrence Berkeley National Laboratory"/>
            <person name="Steindorff A."/>
            <person name="Hensen N."/>
            <person name="Bonometti L."/>
            <person name="Westerberg I."/>
            <person name="Brannstrom I.O."/>
            <person name="Guillou S."/>
            <person name="Cros-Aarteil S."/>
            <person name="Calhoun S."/>
            <person name="Haridas S."/>
            <person name="Kuo A."/>
            <person name="Mondo S."/>
            <person name="Pangilinan J."/>
            <person name="Riley R."/>
            <person name="Labutti K."/>
            <person name="Andreopoulos B."/>
            <person name="Lipzen A."/>
            <person name="Chen C."/>
            <person name="Yanf M."/>
            <person name="Daum C."/>
            <person name="Ng V."/>
            <person name="Clum A."/>
            <person name="Ohm R."/>
            <person name="Martin F."/>
            <person name="Silar P."/>
            <person name="Natvig D."/>
            <person name="Lalanne C."/>
            <person name="Gautier V."/>
            <person name="Ament-Velasquez S.L."/>
            <person name="Kruys A."/>
            <person name="Hutchinson M.I."/>
            <person name="Powell A.J."/>
            <person name="Barry K."/>
            <person name="Miller A.N."/>
            <person name="Grigoriev I.V."/>
            <person name="Debuchy R."/>
            <person name="Gladieux P."/>
            <person name="Thoren M.H."/>
            <person name="Johannesson H."/>
        </authorList>
    </citation>
    <scope>NUCLEOTIDE SEQUENCE</scope>
    <source>
        <strain evidence="1">PSN243</strain>
    </source>
</reference>
<sequence>MIGAGPLLIVHLFVNHDPFLASVFLPNLSSHFPDTAWRLPPLIASPPRPAHATTPAPPIAAIGYDGRGLLGNAGAYAAALAAAPRPPIVHPRQGLGRCVLETPLPVSTTLEDLLAIIERDLDPSLASEFAAFTIFPQEPSRKNHGKRPQWHNTPLPLSMTLAEVRAADHDRDAPQSIPAKMQPHPELHLVLETRGAALARIVGTDFLFIELGKPFETYRDVWSRLESFNHAYYKDRWDSSDLRRSLSRWRHAKYALSYLHRQRRKQQRLVDQISNDAVMIQDLDGQIEKHERDKQNARGSISAWIRWWMSFVRIQDSAEGHRYFEGQELPDDRVEAAVQWVWWTKHEIIDEWKTSPRRNSLWNSLQKTYLERHPWQRNMTTDPVRRSITTTGPPSSSSSTPIVKHSAETSSVQTYPFRDAAGALLTNEQSTFVIASGVLLWGHIMPMYYGSLQETFTNNAATYVNMDPEPIGSPRQYSYTFRSAARNGRWKVRRYYSNWRDEKGQDRPPREHAGWVMFHQDVNATEVLKRLEGLTPTGSALSNHVYGNRHVDKDIRQIGRNDWSRLHHTSDPNSEREKFELRFQAVVQEALGPGQALNDDIGYFASTDAKQWGADYLRAYKHECEADKNATVERMFRPQAGGEAFGTYVRMKYTEMQFAWLIFSGRKHSQHDGDELVAIVYDGAYEVLEGSLHAVEPEP</sequence>
<gene>
    <name evidence="1" type="ORF">QBC34DRAFT_426004</name>
</gene>
<reference evidence="1" key="1">
    <citation type="journal article" date="2023" name="Mol. Phylogenet. Evol.">
        <title>Genome-scale phylogeny and comparative genomics of the fungal order Sordariales.</title>
        <authorList>
            <person name="Hensen N."/>
            <person name="Bonometti L."/>
            <person name="Westerberg I."/>
            <person name="Brannstrom I.O."/>
            <person name="Guillou S."/>
            <person name="Cros-Aarteil S."/>
            <person name="Calhoun S."/>
            <person name="Haridas S."/>
            <person name="Kuo A."/>
            <person name="Mondo S."/>
            <person name="Pangilinan J."/>
            <person name="Riley R."/>
            <person name="LaButti K."/>
            <person name="Andreopoulos B."/>
            <person name="Lipzen A."/>
            <person name="Chen C."/>
            <person name="Yan M."/>
            <person name="Daum C."/>
            <person name="Ng V."/>
            <person name="Clum A."/>
            <person name="Steindorff A."/>
            <person name="Ohm R.A."/>
            <person name="Martin F."/>
            <person name="Silar P."/>
            <person name="Natvig D.O."/>
            <person name="Lalanne C."/>
            <person name="Gautier V."/>
            <person name="Ament-Velasquez S.L."/>
            <person name="Kruys A."/>
            <person name="Hutchinson M.I."/>
            <person name="Powell A.J."/>
            <person name="Barry K."/>
            <person name="Miller A.N."/>
            <person name="Grigoriev I.V."/>
            <person name="Debuchy R."/>
            <person name="Gladieux P."/>
            <person name="Hiltunen Thoren M."/>
            <person name="Johannesson H."/>
        </authorList>
    </citation>
    <scope>NUCLEOTIDE SEQUENCE</scope>
    <source>
        <strain evidence="1">PSN243</strain>
    </source>
</reference>
<protein>
    <submittedName>
        <fullName evidence="1">Uncharacterized protein</fullName>
    </submittedName>
</protein>
<dbReference type="EMBL" id="MU865940">
    <property type="protein sequence ID" value="KAK4448918.1"/>
    <property type="molecule type" value="Genomic_DNA"/>
</dbReference>
<evidence type="ECO:0000313" key="2">
    <source>
        <dbReference type="Proteomes" id="UP001321760"/>
    </source>
</evidence>